<dbReference type="InterPro" id="IPR001453">
    <property type="entry name" value="MoaB/Mog_dom"/>
</dbReference>
<dbReference type="SUPFAM" id="SSF53218">
    <property type="entry name" value="Molybdenum cofactor biosynthesis proteins"/>
    <property type="match status" value="1"/>
</dbReference>
<dbReference type="SUPFAM" id="SSF63867">
    <property type="entry name" value="MoeA C-terminal domain-like"/>
    <property type="match status" value="1"/>
</dbReference>
<evidence type="ECO:0000256" key="5">
    <source>
        <dbReference type="ARBA" id="ARBA00047317"/>
    </source>
</evidence>
<dbReference type="PANTHER" id="PTHR10192:SF5">
    <property type="entry name" value="GEPHYRIN"/>
    <property type="match status" value="1"/>
</dbReference>
<proteinExistence type="inferred from homology"/>
<comment type="cofactor">
    <cofactor evidence="6">
        <name>Mg(2+)</name>
        <dbReference type="ChEBI" id="CHEBI:18420"/>
    </cofactor>
</comment>
<keyword evidence="9" id="KW-1185">Reference proteome</keyword>
<comment type="pathway">
    <text evidence="2 6">Cofactor biosynthesis; molybdopterin biosynthesis.</text>
</comment>
<keyword evidence="6" id="KW-0460">Magnesium</keyword>
<sequence>MTPLLSFDDALTQLLEAATPLTGHETVALAVADGRVLATDLAAPLDVPGFDNSAMDGYALHLSDFTTLPARLPVTQRIAAGAVGTPLSVGEAARIFTGAPVPPGTNAVVPQEEAVAGDGWVELQASVRPGQHIRLRGNDIALGDRLVSAGTRLTPQHLALLASVGIAEVMVRPRLRVGVLFTGDELVLPGEPLPPGAIYNANRFSLLALLERLGCTVSDYGNIADDPGATEVALAQAAAENDVVMTSGGVSVGEEDHVKAVVERLGQLDLWRIAIKPGKPLAFGRIGQAAFLGLPGNPVSTFLTFCLLARPFLLKSQGAQPAAPRRLSLPAAFSWPQPDKRREFLRGRLEMGTDGMLQVTIHSNQGSAVMSALCWADGLVDLTPGRTVRPGERVDFLPLENLL</sequence>
<evidence type="ECO:0000256" key="4">
    <source>
        <dbReference type="ARBA" id="ARBA00023150"/>
    </source>
</evidence>
<comment type="similarity">
    <text evidence="3 6">Belongs to the MoeA family.</text>
</comment>
<name>A0ABV8MTK1_9NEIS</name>
<dbReference type="InterPro" id="IPR005110">
    <property type="entry name" value="MoeA_linker/N"/>
</dbReference>
<dbReference type="NCBIfam" id="TIGR00177">
    <property type="entry name" value="molyb_syn"/>
    <property type="match status" value="1"/>
</dbReference>
<accession>A0ABV8MTK1</accession>
<dbReference type="Gene3D" id="3.40.980.10">
    <property type="entry name" value="MoaB/Mog-like domain"/>
    <property type="match status" value="1"/>
</dbReference>
<dbReference type="InterPro" id="IPR036688">
    <property type="entry name" value="MoeA_C_domain_IV_sf"/>
</dbReference>
<keyword evidence="6" id="KW-0500">Molybdenum</keyword>
<feature type="domain" description="MoaB/Mog" evidence="7">
    <location>
        <begin position="178"/>
        <end position="315"/>
    </location>
</feature>
<evidence type="ECO:0000313" key="8">
    <source>
        <dbReference type="EMBL" id="MFC4161642.1"/>
    </source>
</evidence>
<dbReference type="EMBL" id="JBHSBU010000001">
    <property type="protein sequence ID" value="MFC4161642.1"/>
    <property type="molecule type" value="Genomic_DNA"/>
</dbReference>
<dbReference type="Gene3D" id="2.170.190.11">
    <property type="entry name" value="Molybdopterin biosynthesis moea protein, domain 3"/>
    <property type="match status" value="1"/>
</dbReference>
<dbReference type="InterPro" id="IPR005111">
    <property type="entry name" value="MoeA_C_domain_IV"/>
</dbReference>
<evidence type="ECO:0000256" key="1">
    <source>
        <dbReference type="ARBA" id="ARBA00002901"/>
    </source>
</evidence>
<organism evidence="8 9">
    <name type="scientific">Chitinimonas lacunae</name>
    <dbReference type="NCBI Taxonomy" id="1963018"/>
    <lineage>
        <taxon>Bacteria</taxon>
        <taxon>Pseudomonadati</taxon>
        <taxon>Pseudomonadota</taxon>
        <taxon>Betaproteobacteria</taxon>
        <taxon>Neisseriales</taxon>
        <taxon>Chitinibacteraceae</taxon>
        <taxon>Chitinimonas</taxon>
    </lineage>
</organism>
<dbReference type="EC" id="2.10.1.1" evidence="6"/>
<dbReference type="Gene3D" id="3.90.105.10">
    <property type="entry name" value="Molybdopterin biosynthesis moea protein, domain 2"/>
    <property type="match status" value="1"/>
</dbReference>
<evidence type="ECO:0000259" key="7">
    <source>
        <dbReference type="SMART" id="SM00852"/>
    </source>
</evidence>
<dbReference type="Pfam" id="PF00994">
    <property type="entry name" value="MoCF_biosynth"/>
    <property type="match status" value="1"/>
</dbReference>
<evidence type="ECO:0000256" key="2">
    <source>
        <dbReference type="ARBA" id="ARBA00005046"/>
    </source>
</evidence>
<evidence type="ECO:0000313" key="9">
    <source>
        <dbReference type="Proteomes" id="UP001595791"/>
    </source>
</evidence>
<evidence type="ECO:0000256" key="3">
    <source>
        <dbReference type="ARBA" id="ARBA00010763"/>
    </source>
</evidence>
<dbReference type="CDD" id="cd00887">
    <property type="entry name" value="MoeA"/>
    <property type="match status" value="1"/>
</dbReference>
<protein>
    <recommendedName>
        <fullName evidence="6">Molybdopterin molybdenumtransferase</fullName>
        <ecNumber evidence="6">2.10.1.1</ecNumber>
    </recommendedName>
</protein>
<dbReference type="InterPro" id="IPR036425">
    <property type="entry name" value="MoaB/Mog-like_dom_sf"/>
</dbReference>
<dbReference type="Pfam" id="PF03454">
    <property type="entry name" value="MoeA_C"/>
    <property type="match status" value="1"/>
</dbReference>
<gene>
    <name evidence="8" type="primary">glp</name>
    <name evidence="8" type="ORF">ACFOW7_20090</name>
</gene>
<dbReference type="InterPro" id="IPR036135">
    <property type="entry name" value="MoeA_linker/N_sf"/>
</dbReference>
<dbReference type="SMART" id="SM00852">
    <property type="entry name" value="MoCF_biosynth"/>
    <property type="match status" value="1"/>
</dbReference>
<dbReference type="Proteomes" id="UP001595791">
    <property type="component" value="Unassembled WGS sequence"/>
</dbReference>
<comment type="caution">
    <text evidence="8">The sequence shown here is derived from an EMBL/GenBank/DDBJ whole genome shotgun (WGS) entry which is preliminary data.</text>
</comment>
<dbReference type="Pfam" id="PF03453">
    <property type="entry name" value="MoeA_N"/>
    <property type="match status" value="1"/>
</dbReference>
<dbReference type="InterPro" id="IPR008284">
    <property type="entry name" value="MoCF_biosynth_CS"/>
</dbReference>
<keyword evidence="6" id="KW-0808">Transferase</keyword>
<dbReference type="PROSITE" id="PS01079">
    <property type="entry name" value="MOCF_BIOSYNTHESIS_2"/>
    <property type="match status" value="1"/>
</dbReference>
<dbReference type="RefSeq" id="WP_378167813.1">
    <property type="nucleotide sequence ID" value="NZ_JBHSBU010000001.1"/>
</dbReference>
<reference evidence="9" key="1">
    <citation type="journal article" date="2019" name="Int. J. Syst. Evol. Microbiol.">
        <title>The Global Catalogue of Microorganisms (GCM) 10K type strain sequencing project: providing services to taxonomists for standard genome sequencing and annotation.</title>
        <authorList>
            <consortium name="The Broad Institute Genomics Platform"/>
            <consortium name="The Broad Institute Genome Sequencing Center for Infectious Disease"/>
            <person name="Wu L."/>
            <person name="Ma J."/>
        </authorList>
    </citation>
    <scope>NUCLEOTIDE SEQUENCE [LARGE SCALE GENOMIC DNA]</scope>
    <source>
        <strain evidence="9">LMG 29894</strain>
    </source>
</reference>
<comment type="catalytic activity">
    <reaction evidence="5">
        <text>adenylyl-molybdopterin + molybdate = Mo-molybdopterin + AMP + H(+)</text>
        <dbReference type="Rhea" id="RHEA:35047"/>
        <dbReference type="ChEBI" id="CHEBI:15378"/>
        <dbReference type="ChEBI" id="CHEBI:36264"/>
        <dbReference type="ChEBI" id="CHEBI:62727"/>
        <dbReference type="ChEBI" id="CHEBI:71302"/>
        <dbReference type="ChEBI" id="CHEBI:456215"/>
        <dbReference type="EC" id="2.10.1.1"/>
    </reaction>
</comment>
<dbReference type="SUPFAM" id="SSF63882">
    <property type="entry name" value="MoeA N-terminal region -like"/>
    <property type="match status" value="1"/>
</dbReference>
<keyword evidence="4 6" id="KW-0501">Molybdenum cofactor biosynthesis</keyword>
<keyword evidence="6" id="KW-0479">Metal-binding</keyword>
<dbReference type="InterPro" id="IPR038987">
    <property type="entry name" value="MoeA-like"/>
</dbReference>
<dbReference type="Gene3D" id="2.40.340.10">
    <property type="entry name" value="MoeA, C-terminal, domain IV"/>
    <property type="match status" value="1"/>
</dbReference>
<comment type="function">
    <text evidence="1 6">Catalyzes the insertion of molybdate into adenylated molybdopterin with the concomitant release of AMP.</text>
</comment>
<dbReference type="NCBIfam" id="NF045515">
    <property type="entry name" value="Glp_gephyrin"/>
    <property type="match status" value="1"/>
</dbReference>
<evidence type="ECO:0000256" key="6">
    <source>
        <dbReference type="RuleBase" id="RU365090"/>
    </source>
</evidence>
<dbReference type="PANTHER" id="PTHR10192">
    <property type="entry name" value="MOLYBDOPTERIN BIOSYNTHESIS PROTEIN"/>
    <property type="match status" value="1"/>
</dbReference>